<dbReference type="GO" id="GO:0008270">
    <property type="term" value="F:zinc ion binding"/>
    <property type="evidence" value="ECO:0007669"/>
    <property type="project" value="UniProtKB-KW"/>
</dbReference>
<evidence type="ECO:0000256" key="2">
    <source>
        <dbReference type="ARBA" id="ARBA00022771"/>
    </source>
</evidence>
<reference evidence="7" key="1">
    <citation type="submission" date="2022-10" db="EMBL/GenBank/DDBJ databases">
        <authorList>
            <person name="Chen Y."/>
            <person name="Dougan E. K."/>
            <person name="Chan C."/>
            <person name="Rhodes N."/>
            <person name="Thang M."/>
        </authorList>
    </citation>
    <scope>NUCLEOTIDE SEQUENCE</scope>
</reference>
<dbReference type="SMART" id="SM00271">
    <property type="entry name" value="DnaJ"/>
    <property type="match status" value="1"/>
</dbReference>
<keyword evidence="1" id="KW-0479">Metal-binding</keyword>
<dbReference type="Proteomes" id="UP001152797">
    <property type="component" value="Unassembled WGS sequence"/>
</dbReference>
<evidence type="ECO:0000313" key="8">
    <source>
        <dbReference type="EMBL" id="CAL1171654.1"/>
    </source>
</evidence>
<dbReference type="InterPro" id="IPR036869">
    <property type="entry name" value="J_dom_sf"/>
</dbReference>
<dbReference type="CDD" id="cd06257">
    <property type="entry name" value="DnaJ"/>
    <property type="match status" value="1"/>
</dbReference>
<name>A0A9P1M386_9DINO</name>
<evidence type="ECO:0000256" key="4">
    <source>
        <dbReference type="SAM" id="Coils"/>
    </source>
</evidence>
<evidence type="ECO:0000256" key="5">
    <source>
        <dbReference type="SAM" id="MobiDB-lite"/>
    </source>
</evidence>
<dbReference type="Gene3D" id="1.10.287.110">
    <property type="entry name" value="DnaJ domain"/>
    <property type="match status" value="1"/>
</dbReference>
<dbReference type="EMBL" id="CAMXCT010006685">
    <property type="protein sequence ID" value="CAI4018279.1"/>
    <property type="molecule type" value="Genomic_DNA"/>
</dbReference>
<dbReference type="AlphaFoldDB" id="A0A9P1M386"/>
<dbReference type="PROSITE" id="PS01358">
    <property type="entry name" value="ZF_RANBP2_1"/>
    <property type="match status" value="1"/>
</dbReference>
<dbReference type="InterPro" id="IPR001876">
    <property type="entry name" value="Znf_RanBP2"/>
</dbReference>
<reference evidence="8" key="2">
    <citation type="submission" date="2024-04" db="EMBL/GenBank/DDBJ databases">
        <authorList>
            <person name="Chen Y."/>
            <person name="Shah S."/>
            <person name="Dougan E. K."/>
            <person name="Thang M."/>
            <person name="Chan C."/>
        </authorList>
    </citation>
    <scope>NUCLEOTIDE SEQUENCE [LARGE SCALE GENOMIC DNA]</scope>
</reference>
<feature type="compositionally biased region" description="Low complexity" evidence="5">
    <location>
        <begin position="212"/>
        <end position="226"/>
    </location>
</feature>
<protein>
    <submittedName>
        <fullName evidence="9">J domain-containing protein</fullName>
    </submittedName>
</protein>
<evidence type="ECO:0000313" key="7">
    <source>
        <dbReference type="EMBL" id="CAI4018279.1"/>
    </source>
</evidence>
<keyword evidence="3" id="KW-0862">Zinc</keyword>
<keyword evidence="4" id="KW-0175">Coiled coil</keyword>
<evidence type="ECO:0000256" key="3">
    <source>
        <dbReference type="ARBA" id="ARBA00022833"/>
    </source>
</evidence>
<accession>A0A9P1M386</accession>
<dbReference type="EMBL" id="CAMXCT030006685">
    <property type="protein sequence ID" value="CAL4805591.1"/>
    <property type="molecule type" value="Genomic_DNA"/>
</dbReference>
<organism evidence="7">
    <name type="scientific">Cladocopium goreaui</name>
    <dbReference type="NCBI Taxonomy" id="2562237"/>
    <lineage>
        <taxon>Eukaryota</taxon>
        <taxon>Sar</taxon>
        <taxon>Alveolata</taxon>
        <taxon>Dinophyceae</taxon>
        <taxon>Suessiales</taxon>
        <taxon>Symbiodiniaceae</taxon>
        <taxon>Cladocopium</taxon>
    </lineage>
</organism>
<dbReference type="Pfam" id="PF00226">
    <property type="entry name" value="DnaJ"/>
    <property type="match status" value="1"/>
</dbReference>
<feature type="region of interest" description="Disordered" evidence="5">
    <location>
        <begin position="338"/>
        <end position="369"/>
    </location>
</feature>
<comment type="caution">
    <text evidence="7">The sequence shown here is derived from an EMBL/GenBank/DDBJ whole genome shotgun (WGS) entry which is preliminary data.</text>
</comment>
<gene>
    <name evidence="7" type="ORF">C1SCF055_LOCUS42858</name>
</gene>
<dbReference type="EMBL" id="CAMXCT020006685">
    <property type="protein sequence ID" value="CAL1171654.1"/>
    <property type="molecule type" value="Genomic_DNA"/>
</dbReference>
<feature type="coiled-coil region" evidence="4">
    <location>
        <begin position="383"/>
        <end position="424"/>
    </location>
</feature>
<feature type="domain" description="RanBP2-type" evidence="6">
    <location>
        <begin position="139"/>
        <end position="158"/>
    </location>
</feature>
<feature type="compositionally biased region" description="Basic residues" evidence="5">
    <location>
        <begin position="236"/>
        <end position="247"/>
    </location>
</feature>
<evidence type="ECO:0000256" key="1">
    <source>
        <dbReference type="ARBA" id="ARBA00022723"/>
    </source>
</evidence>
<evidence type="ECO:0000313" key="9">
    <source>
        <dbReference type="EMBL" id="CAL4805591.1"/>
    </source>
</evidence>
<keyword evidence="10" id="KW-1185">Reference proteome</keyword>
<dbReference type="SUPFAM" id="SSF46565">
    <property type="entry name" value="Chaperone J-domain"/>
    <property type="match status" value="1"/>
</dbReference>
<proteinExistence type="predicted"/>
<feature type="region of interest" description="Disordered" evidence="5">
    <location>
        <begin position="206"/>
        <end position="287"/>
    </location>
</feature>
<keyword evidence="2" id="KW-0863">Zinc-finger</keyword>
<sequence length="526" mass="58251">MPGSPDIKSEDYYKVLGVDRGASDSEIAKAYKKLALKCSAKRASREVPEVEQEAFFGGNNPFGVFGFDDDDMGGMGMGGLGGSEIHARRAWFLHRTGLVPLNTTELRRLLRRLSSHHSRDSKFLTKIKLNIMEQELWPWRCQRCQRINRKSATKCAICNAHWTTGTRHSTEPKKSTNLDEEAGWSTWEEWSYKWDEDDAAWGWDWQKHRQQSRSQSQSTTKSNKSNYGESQETHPRKQKGKGKGKAKQGKDKGKGSTPSPFAPLTADAPPWPSLESPVGNLMPTMTPFSTAQGVENIAQKKEVVSALKTAYPDAAQMPQETKEIIEKLEKDIDRLEKENSKATTKNLHSATKALGKAQKTLAETMESKKVHRARWTQHVAEAAKTWQDQLHQYRQQQAALQEIAVKARADIESARAAIQALSAKAPQETLAAMTQIAPVTAETEDAAIDLDQEEESVQYQLQTVLQSCAASLGIDVPQAQQTAAGDQMDDGETEVNATRPKRARALEPFGGVSVPIAASSPDGKKP</sequence>
<feature type="region of interest" description="Disordered" evidence="5">
    <location>
        <begin position="506"/>
        <end position="526"/>
    </location>
</feature>
<dbReference type="InterPro" id="IPR001623">
    <property type="entry name" value="DnaJ_domain"/>
</dbReference>
<evidence type="ECO:0000259" key="6">
    <source>
        <dbReference type="PROSITE" id="PS01358"/>
    </source>
</evidence>
<evidence type="ECO:0000313" key="10">
    <source>
        <dbReference type="Proteomes" id="UP001152797"/>
    </source>
</evidence>